<evidence type="ECO:0000313" key="2">
    <source>
        <dbReference type="EMBL" id="KWX12214.1"/>
    </source>
</evidence>
<evidence type="ECO:0000256" key="1">
    <source>
        <dbReference type="SAM" id="MobiDB-lite"/>
    </source>
</evidence>
<dbReference type="OrthoDB" id="10258008at2759"/>
<dbReference type="Proteomes" id="UP000070089">
    <property type="component" value="Unassembled WGS sequence"/>
</dbReference>
<sequence>MDIIKGWSLHLIYENVGACGAKKIPHRRQKLQVDCNLSQSRGFLKNRNFQMEARTLCTAPIQDSSASSIATSTDVCHKVLDSSGEPCTHESTHRSMVTDVTERTGTNRQSEHTHSNTSNRISSGRTSPPLSAGAPVHLTTSELYQSKLPQHHRSTRRDRADGSLFSTSLSKSTSCVPPSATNQSFGCFRSYCEQLRERLERNRRQFNPHLLEGESIHDRIDAALNPDWHMRIRRCSTPQGRLQYDCDHLRIVSELDMISAEHCYLTDKGVALADIQSMARRMEYGSIDPVSCITGLPCSPALSGYRTFQQLTTPQARKARTNFRV</sequence>
<dbReference type="VEuPathDB" id="GiardiaDB:QR46_3798"/>
<feature type="compositionally biased region" description="Polar residues" evidence="1">
    <location>
        <begin position="115"/>
        <end position="129"/>
    </location>
</feature>
<organism evidence="2 3">
    <name type="scientific">Giardia duodenalis assemblage B</name>
    <dbReference type="NCBI Taxonomy" id="1394984"/>
    <lineage>
        <taxon>Eukaryota</taxon>
        <taxon>Metamonada</taxon>
        <taxon>Diplomonadida</taxon>
        <taxon>Hexamitidae</taxon>
        <taxon>Giardiinae</taxon>
        <taxon>Giardia</taxon>
    </lineage>
</organism>
<dbReference type="EMBL" id="JXTI01000129">
    <property type="protein sequence ID" value="KWX12214.1"/>
    <property type="molecule type" value="Genomic_DNA"/>
</dbReference>
<gene>
    <name evidence="2" type="ORF">QR46_3798</name>
</gene>
<feature type="region of interest" description="Disordered" evidence="1">
    <location>
        <begin position="83"/>
        <end position="135"/>
    </location>
</feature>
<proteinExistence type="predicted"/>
<dbReference type="AlphaFoldDB" id="A0A132NQ66"/>
<protein>
    <submittedName>
        <fullName evidence="2">Uncharacterized protein</fullName>
    </submittedName>
</protein>
<evidence type="ECO:0000313" key="3">
    <source>
        <dbReference type="Proteomes" id="UP000070089"/>
    </source>
</evidence>
<name>A0A132NQ66_GIAIN</name>
<comment type="caution">
    <text evidence="2">The sequence shown here is derived from an EMBL/GenBank/DDBJ whole genome shotgun (WGS) entry which is preliminary data.</text>
</comment>
<accession>A0A132NQ66</accession>
<reference evidence="2 3" key="1">
    <citation type="journal article" date="2015" name="Mol. Biochem. Parasitol.">
        <title>Identification of polymorphic genes for use in assemblage B genotyping assays through comparative genomics of multiple assemblage B Giardia duodenalis isolates.</title>
        <authorList>
            <person name="Wielinga C."/>
            <person name="Thompson R.C."/>
            <person name="Monis P."/>
            <person name="Ryan U."/>
        </authorList>
    </citation>
    <scope>NUCLEOTIDE SEQUENCE [LARGE SCALE GENOMIC DNA]</scope>
    <source>
        <strain evidence="2 3">BAH15c1</strain>
    </source>
</reference>